<dbReference type="GO" id="GO:0080120">
    <property type="term" value="P:CAAX-box protein maturation"/>
    <property type="evidence" value="ECO:0007669"/>
    <property type="project" value="UniProtKB-ARBA"/>
</dbReference>
<keyword evidence="5" id="KW-1185">Reference proteome</keyword>
<sequence length="300" mass="31203">MPFGGACLTAVPLWTGDVAVGGPAFLFVSLSTMFVPALATAITLKVFPPAEGVVSATSLRLPRRGRRLAFGLAGFSYPVLAALIALPLGMTLGVADLDIPGLSGVRHFLSGQLGMPGAAESSTATVSLSGLAAMTVFFIAGLLPCFGEEWGWRGYLMPKLLPWGLWPALLFNGLLWALWHVPLLLRGFNFDDAGVLGIVEMSVSCMLSAIILGWLDLKSGSVWPAVIAHSANNSFAMFITTGIAADTSATVDPLLTDIPVWITTAGLAAALAATGRSTTPAPGRPHPPEVATAHTVRQEG</sequence>
<dbReference type="InterPro" id="IPR042150">
    <property type="entry name" value="MmRce1-like"/>
</dbReference>
<feature type="transmembrane region" description="Helical" evidence="2">
    <location>
        <begin position="126"/>
        <end position="148"/>
    </location>
</feature>
<dbReference type="GO" id="GO:0004175">
    <property type="term" value="F:endopeptidase activity"/>
    <property type="evidence" value="ECO:0007669"/>
    <property type="project" value="UniProtKB-ARBA"/>
</dbReference>
<organism evidence="4 5">
    <name type="scientific">Actinorhabdospora filicis</name>
    <dbReference type="NCBI Taxonomy" id="1785913"/>
    <lineage>
        <taxon>Bacteria</taxon>
        <taxon>Bacillati</taxon>
        <taxon>Actinomycetota</taxon>
        <taxon>Actinomycetes</taxon>
        <taxon>Micromonosporales</taxon>
        <taxon>Micromonosporaceae</taxon>
        <taxon>Actinorhabdospora</taxon>
    </lineage>
</organism>
<dbReference type="EMBL" id="BSTX01000002">
    <property type="protein sequence ID" value="GLZ78042.1"/>
    <property type="molecule type" value="Genomic_DNA"/>
</dbReference>
<proteinExistence type="predicted"/>
<protein>
    <submittedName>
        <fullName evidence="4">Abortive infection protein</fullName>
    </submittedName>
</protein>
<feature type="transmembrane region" description="Helical" evidence="2">
    <location>
        <begin position="68"/>
        <end position="88"/>
    </location>
</feature>
<evidence type="ECO:0000313" key="4">
    <source>
        <dbReference type="EMBL" id="GLZ78042.1"/>
    </source>
</evidence>
<evidence type="ECO:0000256" key="2">
    <source>
        <dbReference type="SAM" id="Phobius"/>
    </source>
</evidence>
<gene>
    <name evidence="4" type="ORF">Afil01_28490</name>
</gene>
<accession>A0A9W6SLC6</accession>
<comment type="caution">
    <text evidence="4">The sequence shown here is derived from an EMBL/GenBank/DDBJ whole genome shotgun (WGS) entry which is preliminary data.</text>
</comment>
<evidence type="ECO:0000256" key="1">
    <source>
        <dbReference type="SAM" id="MobiDB-lite"/>
    </source>
</evidence>
<feature type="transmembrane region" description="Helical" evidence="2">
    <location>
        <begin position="25"/>
        <end position="47"/>
    </location>
</feature>
<dbReference type="Proteomes" id="UP001165079">
    <property type="component" value="Unassembled WGS sequence"/>
</dbReference>
<dbReference type="AlphaFoldDB" id="A0A9W6SLC6"/>
<evidence type="ECO:0000259" key="3">
    <source>
        <dbReference type="Pfam" id="PF02517"/>
    </source>
</evidence>
<keyword evidence="2" id="KW-0812">Transmembrane</keyword>
<feature type="domain" description="CAAX prenyl protease 2/Lysostaphin resistance protein A-like" evidence="3">
    <location>
        <begin position="134"/>
        <end position="234"/>
    </location>
</feature>
<dbReference type="PANTHER" id="PTHR35797">
    <property type="entry name" value="PROTEASE-RELATED"/>
    <property type="match status" value="1"/>
</dbReference>
<dbReference type="PANTHER" id="PTHR35797:SF1">
    <property type="entry name" value="PROTEASE"/>
    <property type="match status" value="1"/>
</dbReference>
<keyword evidence="2" id="KW-0472">Membrane</keyword>
<feature type="transmembrane region" description="Helical" evidence="2">
    <location>
        <begin position="160"/>
        <end position="181"/>
    </location>
</feature>
<evidence type="ECO:0000313" key="5">
    <source>
        <dbReference type="Proteomes" id="UP001165079"/>
    </source>
</evidence>
<dbReference type="InterPro" id="IPR003675">
    <property type="entry name" value="Rce1/LyrA-like_dom"/>
</dbReference>
<keyword evidence="2" id="KW-1133">Transmembrane helix</keyword>
<feature type="transmembrane region" description="Helical" evidence="2">
    <location>
        <begin position="193"/>
        <end position="215"/>
    </location>
</feature>
<dbReference type="Pfam" id="PF02517">
    <property type="entry name" value="Rce1-like"/>
    <property type="match status" value="1"/>
</dbReference>
<reference evidence="4" key="1">
    <citation type="submission" date="2023-03" db="EMBL/GenBank/DDBJ databases">
        <title>Actinorhabdospora filicis NBRC 111898.</title>
        <authorList>
            <person name="Ichikawa N."/>
            <person name="Sato H."/>
            <person name="Tonouchi N."/>
        </authorList>
    </citation>
    <scope>NUCLEOTIDE SEQUENCE</scope>
    <source>
        <strain evidence="4">NBRC 111898</strain>
    </source>
</reference>
<feature type="region of interest" description="Disordered" evidence="1">
    <location>
        <begin position="275"/>
        <end position="300"/>
    </location>
</feature>
<name>A0A9W6SLC6_9ACTN</name>